<protein>
    <submittedName>
        <fullName evidence="1">Uncharacterized protein</fullName>
    </submittedName>
</protein>
<accession>A0A9X5C6L1</accession>
<evidence type="ECO:0000313" key="2">
    <source>
        <dbReference type="Proteomes" id="UP000474104"/>
    </source>
</evidence>
<comment type="caution">
    <text evidence="1">The sequence shown here is derived from an EMBL/GenBank/DDBJ whole genome shotgun (WGS) entry which is preliminary data.</text>
</comment>
<proteinExistence type="predicted"/>
<dbReference type="EMBL" id="VIRB01000062">
    <property type="protein sequence ID" value="NDO69029.1"/>
    <property type="molecule type" value="Genomic_DNA"/>
</dbReference>
<dbReference type="AlphaFoldDB" id="A0A9X5C6L1"/>
<name>A0A9X5C6L1_9FIRM</name>
<reference evidence="1 2" key="1">
    <citation type="submission" date="2019-07" db="EMBL/GenBank/DDBJ databases">
        <title>Draft genome sequences of 15 bacterial species constituting the stable defined intestinal microbiota of the GM15 gnotobiotic mouse model.</title>
        <authorList>
            <person name="Elie C."/>
            <person name="Mathieu A."/>
            <person name="Saliou A."/>
            <person name="Darnaud M."/>
            <person name="Leulier F."/>
            <person name="Tamellini A."/>
        </authorList>
    </citation>
    <scope>NUCLEOTIDE SEQUENCE [LARGE SCALE GENOMIC DNA]</scope>
    <source>
        <strain evidence="2">ASF 502</strain>
    </source>
</reference>
<evidence type="ECO:0000313" key="1">
    <source>
        <dbReference type="EMBL" id="NDO69029.1"/>
    </source>
</evidence>
<gene>
    <name evidence="1" type="ORF">FMM80_10190</name>
</gene>
<sequence>MGSKKEADIHSSFIDRLKDGGWWRANNELLNMFDIHKRPSYYKGTAKEWIEEIATFAYLYPGEWDEIYKQYRSMSKHEFSFHFYRNEEGYLRMTGADEVYLKVAGEGEPLSHEVLDRIGRMLSEHAEKLFYTFLEYVGMDDPEQKCWMERIEKNIQENLTGQGLAVTMAETLDESAFEGNELYFDLLNNLYIIL</sequence>
<dbReference type="Proteomes" id="UP000474104">
    <property type="component" value="Unassembled WGS sequence"/>
</dbReference>
<organism evidence="1 2">
    <name type="scientific">Schaedlerella arabinosiphila</name>
    <dbReference type="NCBI Taxonomy" id="2044587"/>
    <lineage>
        <taxon>Bacteria</taxon>
        <taxon>Bacillati</taxon>
        <taxon>Bacillota</taxon>
        <taxon>Clostridia</taxon>
        <taxon>Lachnospirales</taxon>
        <taxon>Lachnospiraceae</taxon>
        <taxon>Schaedlerella</taxon>
    </lineage>
</organism>
<dbReference type="OrthoDB" id="2054076at2"/>
<dbReference type="RefSeq" id="WP_004073093.1">
    <property type="nucleotide sequence ID" value="NZ_VIRB01000062.1"/>
</dbReference>